<dbReference type="OrthoDB" id="2014333at2759"/>
<keyword evidence="5 7" id="KW-1133">Transmembrane helix</keyword>
<comment type="caution">
    <text evidence="8">The sequence shown here is derived from an EMBL/GenBank/DDBJ whole genome shotgun (WGS) entry which is preliminary data.</text>
</comment>
<keyword evidence="9" id="KW-1185">Reference proteome</keyword>
<dbReference type="Proteomes" id="UP000788993">
    <property type="component" value="Unassembled WGS sequence"/>
</dbReference>
<accession>A0A9P8NQU0</accession>
<proteinExistence type="inferred from homology"/>
<evidence type="ECO:0000256" key="5">
    <source>
        <dbReference type="ARBA" id="ARBA00022989"/>
    </source>
</evidence>
<dbReference type="AlphaFoldDB" id="A0A9P8NQU0"/>
<evidence type="ECO:0000256" key="2">
    <source>
        <dbReference type="ARBA" id="ARBA00010430"/>
    </source>
</evidence>
<keyword evidence="6 7" id="KW-0472">Membrane</keyword>
<organism evidence="8 9">
    <name type="scientific">Ogataea polymorpha</name>
    <dbReference type="NCBI Taxonomy" id="460523"/>
    <lineage>
        <taxon>Eukaryota</taxon>
        <taxon>Fungi</taxon>
        <taxon>Dikarya</taxon>
        <taxon>Ascomycota</taxon>
        <taxon>Saccharomycotina</taxon>
        <taxon>Pichiomycetes</taxon>
        <taxon>Pichiales</taxon>
        <taxon>Pichiaceae</taxon>
        <taxon>Ogataea</taxon>
    </lineage>
</organism>
<evidence type="ECO:0000256" key="7">
    <source>
        <dbReference type="RuleBase" id="RU365085"/>
    </source>
</evidence>
<comment type="subcellular location">
    <subcellularLocation>
        <location evidence="1 7">Endoplasmic reticulum membrane</location>
        <topology evidence="1 7">Multi-pass membrane protein</topology>
    </subcellularLocation>
</comment>
<evidence type="ECO:0000256" key="3">
    <source>
        <dbReference type="ARBA" id="ARBA00022692"/>
    </source>
</evidence>
<evidence type="ECO:0000256" key="6">
    <source>
        <dbReference type="ARBA" id="ARBA00023136"/>
    </source>
</evidence>
<feature type="transmembrane region" description="Helical" evidence="7">
    <location>
        <begin position="40"/>
        <end position="61"/>
    </location>
</feature>
<dbReference type="Pfam" id="PF08285">
    <property type="entry name" value="DPM3"/>
    <property type="match status" value="1"/>
</dbReference>
<keyword evidence="4 7" id="KW-0256">Endoplasmic reticulum</keyword>
<keyword evidence="3 7" id="KW-0812">Transmembrane</keyword>
<name>A0A9P8NQU0_9ASCO</name>
<feature type="transmembrane region" description="Helical" evidence="7">
    <location>
        <begin position="7"/>
        <end position="28"/>
    </location>
</feature>
<comment type="pathway">
    <text evidence="7">Protein modification; protein glycosylation.</text>
</comment>
<evidence type="ECO:0000256" key="1">
    <source>
        <dbReference type="ARBA" id="ARBA00004477"/>
    </source>
</evidence>
<comment type="similarity">
    <text evidence="2 7">Belongs to the DPM3 family.</text>
</comment>
<comment type="function">
    <text evidence="7">Stabilizer subunit of the dolichol-phosphate mannose (DPM) synthase complex; tethers catalytic subunit to the ER.</text>
</comment>
<evidence type="ECO:0000256" key="4">
    <source>
        <dbReference type="ARBA" id="ARBA00022824"/>
    </source>
</evidence>
<evidence type="ECO:0000313" key="8">
    <source>
        <dbReference type="EMBL" id="KAH3659183.1"/>
    </source>
</evidence>
<gene>
    <name evidence="8" type="ORF">OGATHE_006066</name>
</gene>
<dbReference type="GO" id="GO:0033185">
    <property type="term" value="C:dolichol-phosphate-mannose synthase complex"/>
    <property type="evidence" value="ECO:0007669"/>
    <property type="project" value="TreeGrafter"/>
</dbReference>
<dbReference type="PANTHER" id="PTHR16433:SF0">
    <property type="entry name" value="DOLICHOL-PHOSPHATE MANNOSYLTRANSFERASE SUBUNIT 3"/>
    <property type="match status" value="1"/>
</dbReference>
<dbReference type="PANTHER" id="PTHR16433">
    <property type="entry name" value="DOLICHOL-PHOSPHATE MANNOSYLTRANSFERASE SUBUNIT 3"/>
    <property type="match status" value="1"/>
</dbReference>
<comment type="subunit">
    <text evidence="7">Component of the dolichol-phosphate mannose (DPM) synthase complex.</text>
</comment>
<evidence type="ECO:0000313" key="9">
    <source>
        <dbReference type="Proteomes" id="UP000788993"/>
    </source>
</evidence>
<reference evidence="8" key="1">
    <citation type="journal article" date="2021" name="Open Biol.">
        <title>Shared evolutionary footprints suggest mitochondrial oxidative damage underlies multiple complex I losses in fungi.</title>
        <authorList>
            <person name="Schikora-Tamarit M.A."/>
            <person name="Marcet-Houben M."/>
            <person name="Nosek J."/>
            <person name="Gabaldon T."/>
        </authorList>
    </citation>
    <scope>NUCLEOTIDE SEQUENCE</scope>
    <source>
        <strain evidence="8">NCAIM Y.01608</strain>
    </source>
</reference>
<sequence>MTKASETALAIFTLSAIYFSLLVGVIPLPKIVQQEVLPVVPWWALVSFGCYALGTLGYGVFTFKDKEDKYHELLGEIAEAKEFLKKNGVDIE</sequence>
<dbReference type="EMBL" id="JAEUBD010001540">
    <property type="protein sequence ID" value="KAH3659183.1"/>
    <property type="molecule type" value="Genomic_DNA"/>
</dbReference>
<dbReference type="InterPro" id="IPR013174">
    <property type="entry name" value="DPM3"/>
</dbReference>
<protein>
    <recommendedName>
        <fullName evidence="7">Dolichol-phosphate mannosyltransferase subunit 3</fullName>
    </recommendedName>
</protein>
<dbReference type="GO" id="GO:0006506">
    <property type="term" value="P:GPI anchor biosynthetic process"/>
    <property type="evidence" value="ECO:0007669"/>
    <property type="project" value="TreeGrafter"/>
</dbReference>
<reference evidence="8" key="2">
    <citation type="submission" date="2021-01" db="EMBL/GenBank/DDBJ databases">
        <authorList>
            <person name="Schikora-Tamarit M.A."/>
        </authorList>
    </citation>
    <scope>NUCLEOTIDE SEQUENCE</scope>
    <source>
        <strain evidence="8">NCAIM Y.01608</strain>
    </source>
</reference>
<dbReference type="GO" id="GO:0005789">
    <property type="term" value="C:endoplasmic reticulum membrane"/>
    <property type="evidence" value="ECO:0007669"/>
    <property type="project" value="UniProtKB-SubCell"/>
</dbReference>